<evidence type="ECO:0000256" key="7">
    <source>
        <dbReference type="RuleBase" id="RU361156"/>
    </source>
</evidence>
<comment type="similarity">
    <text evidence="1 7">Belongs to the peptidase S10 family.</text>
</comment>
<dbReference type="PANTHER" id="PTHR11802:SF472">
    <property type="entry name" value="SERINE CARBOXYPEPTIDASE CPVL-RELATED"/>
    <property type="match status" value="1"/>
</dbReference>
<feature type="signal peptide" evidence="7">
    <location>
        <begin position="1"/>
        <end position="19"/>
    </location>
</feature>
<dbReference type="PRINTS" id="PR00724">
    <property type="entry name" value="CRBOXYPTASEC"/>
</dbReference>
<dbReference type="FunFam" id="3.40.50.1820:FF:000096">
    <property type="entry name" value="Carboxypeptidase vitellogenic-like"/>
    <property type="match status" value="1"/>
</dbReference>
<dbReference type="InterPro" id="IPR033124">
    <property type="entry name" value="Ser_caboxypep_his_AS"/>
</dbReference>
<dbReference type="MEROPS" id="S10.003"/>
<gene>
    <name evidence="8" type="primary">CPVL</name>
</gene>
<protein>
    <recommendedName>
        <fullName evidence="7">Carboxypeptidase</fullName>
        <ecNumber evidence="7">3.4.16.-</ecNumber>
    </recommendedName>
</protein>
<dbReference type="Gene3D" id="3.40.50.1820">
    <property type="entry name" value="alpha/beta hydrolase"/>
    <property type="match status" value="1"/>
</dbReference>
<keyword evidence="5 7" id="KW-0378">Hydrolase</keyword>
<keyword evidence="3 7" id="KW-0645">Protease</keyword>
<evidence type="ECO:0000256" key="2">
    <source>
        <dbReference type="ARBA" id="ARBA00022645"/>
    </source>
</evidence>
<organism evidence="8">
    <name type="scientific">Caligus rogercresseyi</name>
    <name type="common">Sea louse</name>
    <dbReference type="NCBI Taxonomy" id="217165"/>
    <lineage>
        <taxon>Eukaryota</taxon>
        <taxon>Metazoa</taxon>
        <taxon>Ecdysozoa</taxon>
        <taxon>Arthropoda</taxon>
        <taxon>Crustacea</taxon>
        <taxon>Multicrustacea</taxon>
        <taxon>Hexanauplia</taxon>
        <taxon>Copepoda</taxon>
        <taxon>Siphonostomatoida</taxon>
        <taxon>Caligidae</taxon>
        <taxon>Caligus</taxon>
    </lineage>
</organism>
<reference evidence="8" key="1">
    <citation type="submission" date="2009-03" db="EMBL/GenBank/DDBJ databases">
        <title>Caligus rogercresseyi ESTs and full-length cDNAs.</title>
        <authorList>
            <person name="Yasuike M."/>
            <person name="von Schalburg K."/>
            <person name="Cooper G."/>
            <person name="Leong J."/>
            <person name="Jones S.R.M."/>
            <person name="Koop B.F."/>
        </authorList>
    </citation>
    <scope>NUCLEOTIDE SEQUENCE</scope>
    <source>
        <tissue evidence="8">Whole tissue</tissue>
    </source>
</reference>
<dbReference type="PANTHER" id="PTHR11802">
    <property type="entry name" value="SERINE PROTEASE FAMILY S10 SERINE CARBOXYPEPTIDASE"/>
    <property type="match status" value="1"/>
</dbReference>
<evidence type="ECO:0000256" key="6">
    <source>
        <dbReference type="ARBA" id="ARBA00023180"/>
    </source>
</evidence>
<dbReference type="PROSITE" id="PS00560">
    <property type="entry name" value="CARBOXYPEPT_SER_HIS"/>
    <property type="match status" value="1"/>
</dbReference>
<dbReference type="SUPFAM" id="SSF53474">
    <property type="entry name" value="alpha/beta-Hydrolases"/>
    <property type="match status" value="1"/>
</dbReference>
<feature type="chain" id="PRO_5005124801" description="Carboxypeptidase" evidence="7">
    <location>
        <begin position="20"/>
        <end position="476"/>
    </location>
</feature>
<evidence type="ECO:0000256" key="3">
    <source>
        <dbReference type="ARBA" id="ARBA00022670"/>
    </source>
</evidence>
<name>C1BPZ3_CALRO</name>
<dbReference type="InterPro" id="IPR018202">
    <property type="entry name" value="Ser_caboxypep_ser_AS"/>
</dbReference>
<evidence type="ECO:0000313" key="8">
    <source>
        <dbReference type="EMBL" id="ACO11096.1"/>
    </source>
</evidence>
<keyword evidence="2 7" id="KW-0121">Carboxypeptidase</keyword>
<evidence type="ECO:0000256" key="1">
    <source>
        <dbReference type="ARBA" id="ARBA00009431"/>
    </source>
</evidence>
<dbReference type="PROSITE" id="PS00131">
    <property type="entry name" value="CARBOXYPEPT_SER_SER"/>
    <property type="match status" value="1"/>
</dbReference>
<dbReference type="AlphaFoldDB" id="C1BPZ3"/>
<dbReference type="Pfam" id="PF00450">
    <property type="entry name" value="Peptidase_S10"/>
    <property type="match status" value="1"/>
</dbReference>
<sequence>MKHLLCVLFLCSIIVVASGRNKNGPFRAFLPQPSNLMRLDNGTGSPLFLTPFIQSGRISEARSKSRVELSGHESIEGYSGYLTVNKPSCGSNLFFWYFPAKYQPESAPLLLWLQGGPGGSSLFGLFVEHGPFRVNKILEVEERNTAWSLTHNILYIDQPVGTGFSFTKVDDCYARNEDDVAHDLYEALSQFFLLFPEKQSAEFYITGESYAGKYVPALAAHIHDQNALFPHSGNEINLVGIAIGDGLCDPLTMTNYGDFLYNVGLIDETAWRVFKDVEKKVIEYILNKEWKKAFEAFDSLLNGDESGVPSYFTNVTGLNYHFNYLLTNPPKEFDYYPLFLDRPSTRNAIHVGALPYNDGAIVEKHLVNDVMQSVKPLIEKLLDNNYRVMIYNGQTDVIIAWPLTEHFILSLNWSGAEEYISTKRKIWRYGTEVAGYAKEVGNFTQVLVRNAGHMIPYDQPKWAFDLISRFTSRKGF</sequence>
<evidence type="ECO:0000256" key="5">
    <source>
        <dbReference type="ARBA" id="ARBA00022801"/>
    </source>
</evidence>
<proteinExistence type="evidence at transcript level"/>
<dbReference type="InterPro" id="IPR029058">
    <property type="entry name" value="AB_hydrolase_fold"/>
</dbReference>
<evidence type="ECO:0000256" key="4">
    <source>
        <dbReference type="ARBA" id="ARBA00022729"/>
    </source>
</evidence>
<keyword evidence="6" id="KW-0325">Glycoprotein</keyword>
<accession>C1BPZ3</accession>
<dbReference type="EC" id="3.4.16.-" evidence="7"/>
<dbReference type="GO" id="GO:0006508">
    <property type="term" value="P:proteolysis"/>
    <property type="evidence" value="ECO:0007669"/>
    <property type="project" value="UniProtKB-KW"/>
</dbReference>
<keyword evidence="4 7" id="KW-0732">Signal</keyword>
<dbReference type="InterPro" id="IPR001563">
    <property type="entry name" value="Peptidase_S10"/>
</dbReference>
<dbReference type="GO" id="GO:0004185">
    <property type="term" value="F:serine-type carboxypeptidase activity"/>
    <property type="evidence" value="ECO:0007669"/>
    <property type="project" value="UniProtKB-UniRule"/>
</dbReference>
<dbReference type="EMBL" id="BT076672">
    <property type="protein sequence ID" value="ACO11096.1"/>
    <property type="molecule type" value="mRNA"/>
</dbReference>